<dbReference type="RefSeq" id="XP_028910387.1">
    <property type="nucleotide sequence ID" value="XM_029054554.1"/>
</dbReference>
<keyword evidence="3" id="KW-1133">Transmembrane helix</keyword>
<name>A0A6I8PB38_ORNAN</name>
<dbReference type="GO" id="GO:0006955">
    <property type="term" value="P:immune response"/>
    <property type="evidence" value="ECO:0007669"/>
    <property type="project" value="InterPro"/>
</dbReference>
<dbReference type="InterPro" id="IPR001368">
    <property type="entry name" value="TNFR/NGFR_Cys_rich_reg"/>
</dbReference>
<evidence type="ECO:0000313" key="7">
    <source>
        <dbReference type="Proteomes" id="UP000002279"/>
    </source>
</evidence>
<dbReference type="Gene3D" id="2.10.50.10">
    <property type="entry name" value="Tumor Necrosis Factor Receptor, subunit A, domain 2"/>
    <property type="match status" value="3"/>
</dbReference>
<feature type="disulfide bond" evidence="1">
    <location>
        <begin position="63"/>
        <end position="76"/>
    </location>
</feature>
<feature type="region of interest" description="Disordered" evidence="2">
    <location>
        <begin position="380"/>
        <end position="443"/>
    </location>
</feature>
<feature type="disulfide bond" evidence="1">
    <location>
        <begin position="87"/>
        <end position="102"/>
    </location>
</feature>
<proteinExistence type="predicted"/>
<feature type="compositionally biased region" description="Basic and acidic residues" evidence="2">
    <location>
        <begin position="423"/>
        <end position="434"/>
    </location>
</feature>
<feature type="repeat" description="TNFR-Cys" evidence="1">
    <location>
        <begin position="86"/>
        <end position="128"/>
    </location>
</feature>
<dbReference type="PROSITE" id="PS00652">
    <property type="entry name" value="TNFR_NGFR_1"/>
    <property type="match status" value="1"/>
</dbReference>
<evidence type="ECO:0000256" key="2">
    <source>
        <dbReference type="SAM" id="MobiDB-lite"/>
    </source>
</evidence>
<organism evidence="6 7">
    <name type="scientific">Ornithorhynchus anatinus</name>
    <name type="common">Duckbill platypus</name>
    <dbReference type="NCBI Taxonomy" id="9258"/>
    <lineage>
        <taxon>Eukaryota</taxon>
        <taxon>Metazoa</taxon>
        <taxon>Chordata</taxon>
        <taxon>Craniata</taxon>
        <taxon>Vertebrata</taxon>
        <taxon>Euteleostomi</taxon>
        <taxon>Mammalia</taxon>
        <taxon>Monotremata</taxon>
        <taxon>Ornithorhynchidae</taxon>
        <taxon>Ornithorhynchus</taxon>
    </lineage>
</organism>
<reference evidence="6" key="2">
    <citation type="submission" date="2025-09" db="UniProtKB">
        <authorList>
            <consortium name="Ensembl"/>
        </authorList>
    </citation>
    <scope>IDENTIFICATION</scope>
    <source>
        <strain evidence="6">Glennie</strain>
    </source>
</reference>
<evidence type="ECO:0000256" key="3">
    <source>
        <dbReference type="SAM" id="Phobius"/>
    </source>
</evidence>
<feature type="chain" id="PRO_5026152578" evidence="4">
    <location>
        <begin position="34"/>
        <end position="443"/>
    </location>
</feature>
<keyword evidence="3" id="KW-0812">Transmembrane</keyword>
<feature type="repeat" description="TNFR-Cys" evidence="1">
    <location>
        <begin position="46"/>
        <end position="84"/>
    </location>
</feature>
<feature type="domain" description="TNFR-Cys" evidence="5">
    <location>
        <begin position="86"/>
        <end position="128"/>
    </location>
</feature>
<keyword evidence="4" id="KW-0732">Signal</keyword>
<dbReference type="SUPFAM" id="SSF57586">
    <property type="entry name" value="TNF receptor-like"/>
    <property type="match status" value="2"/>
</dbReference>
<dbReference type="PANTHER" id="PTHR47607:SF1">
    <property type="entry name" value="TUMOR NECROSIS FACTOR RECEPTOR SUPERFAMILY MEMBER 3"/>
    <property type="match status" value="1"/>
</dbReference>
<dbReference type="OMA" id="NNCVPCK"/>
<gene>
    <name evidence="6" type="primary">LTBR</name>
</gene>
<dbReference type="PROSITE" id="PS50050">
    <property type="entry name" value="TNFR_NGFR_2"/>
    <property type="match status" value="2"/>
</dbReference>
<dbReference type="Pfam" id="PF00020">
    <property type="entry name" value="TNFR_c6"/>
    <property type="match status" value="2"/>
</dbReference>
<feature type="signal peptide" evidence="4">
    <location>
        <begin position="1"/>
        <end position="33"/>
    </location>
</feature>
<dbReference type="Proteomes" id="UP000002279">
    <property type="component" value="Unplaced"/>
</dbReference>
<keyword evidence="1" id="KW-1015">Disulfide bond</keyword>
<dbReference type="FunCoup" id="A0A6I8PB38">
    <property type="interactions" value="642"/>
</dbReference>
<feature type="transmembrane region" description="Helical" evidence="3">
    <location>
        <begin position="241"/>
        <end position="264"/>
    </location>
</feature>
<evidence type="ECO:0000256" key="4">
    <source>
        <dbReference type="SAM" id="SignalP"/>
    </source>
</evidence>
<protein>
    <submittedName>
        <fullName evidence="6">Lymphotoxin beta receptor</fullName>
    </submittedName>
</protein>
<evidence type="ECO:0000313" key="6">
    <source>
        <dbReference type="Ensembl" id="ENSOANP00000051678.1"/>
    </source>
</evidence>
<dbReference type="PANTHER" id="PTHR47607">
    <property type="entry name" value="TUMOR NECROSIS FACTOR RECEPTOR SUBFAMILY MEMBER 3"/>
    <property type="match status" value="1"/>
</dbReference>
<accession>A0A6I8PB38</accession>
<feature type="disulfide bond" evidence="1">
    <location>
        <begin position="66"/>
        <end position="84"/>
    </location>
</feature>
<dbReference type="SMART" id="SM00208">
    <property type="entry name" value="TNFR"/>
    <property type="match status" value="4"/>
</dbReference>
<feature type="region of interest" description="Disordered" evidence="2">
    <location>
        <begin position="205"/>
        <end position="228"/>
    </location>
</feature>
<keyword evidence="7" id="KW-1185">Reference proteome</keyword>
<dbReference type="GO" id="GO:0048534">
    <property type="term" value="P:hematopoietic or lymphoid organ development"/>
    <property type="evidence" value="ECO:0007669"/>
    <property type="project" value="InterPro"/>
</dbReference>
<dbReference type="AlphaFoldDB" id="A0A6I8PB38"/>
<feature type="region of interest" description="Disordered" evidence="2">
    <location>
        <begin position="330"/>
        <end position="366"/>
    </location>
</feature>
<dbReference type="GeneTree" id="ENSGT00940000162178"/>
<comment type="caution">
    <text evidence="1">Lacks conserved residue(s) required for the propagation of feature annotation.</text>
</comment>
<keyword evidence="3" id="KW-0472">Membrane</keyword>
<feature type="domain" description="TNFR-Cys" evidence="5">
    <location>
        <begin position="46"/>
        <end position="84"/>
    </location>
</feature>
<dbReference type="PRINTS" id="PR01920">
    <property type="entry name" value="TNFACTORR3"/>
</dbReference>
<evidence type="ECO:0000259" key="5">
    <source>
        <dbReference type="PROSITE" id="PS50050"/>
    </source>
</evidence>
<dbReference type="CTD" id="4055"/>
<dbReference type="Ensembl" id="ENSOANT00000057489.1">
    <property type="protein sequence ID" value="ENSOANP00000051678.1"/>
    <property type="gene ID" value="ENSOANG00000039739.1"/>
</dbReference>
<dbReference type="GeneID" id="114807847"/>
<feature type="compositionally biased region" description="Basic and acidic residues" evidence="2">
    <location>
        <begin position="344"/>
        <end position="356"/>
    </location>
</feature>
<feature type="compositionally biased region" description="Pro residues" evidence="2">
    <location>
        <begin position="217"/>
        <end position="228"/>
    </location>
</feature>
<dbReference type="GO" id="GO:0043123">
    <property type="term" value="P:positive regulation of canonical NF-kappaB signal transduction"/>
    <property type="evidence" value="ECO:0007669"/>
    <property type="project" value="InterPro"/>
</dbReference>
<dbReference type="InterPro" id="IPR017349">
    <property type="entry name" value="TNFR_3_LTBR"/>
</dbReference>
<evidence type="ECO:0000256" key="1">
    <source>
        <dbReference type="PROSITE-ProRule" id="PRU00206"/>
    </source>
</evidence>
<dbReference type="InParanoid" id="A0A6I8PB38"/>
<sequence>MDAARPRAVGRPRALAWGPIFLSLCGLLARAQPRQVPPDPADSRSPCRGNETHYYRTSRGACCSRCPPGSFISSPCTGDRDTLCSLCPANSYNQYWNHLHYCQLCRSCDEVLGFEQTSPCRADRQTECRCRRGTYCPRGYADCDHCVALPSCPPGTEAAFQETGNTVPACVPCTNGTFQNTSLPAARCQPHTDCQKQGLRTETPGTAEADARCQVPASPPVGSPTPPTVSPDVPTVMPGPVMLSVILLPVVSVGLVVLTLLCALKRHPSLCRKLGFLLKTSPETPDIGPRASLVPPDLVEPLLRAQAGPVAPVPAPVPPPVPAPVPEEELLQHRQNPQGQARELGPEAADRDKELHPGTSGFHVTGGSVTVTGNIYIYNLPPGGGGRSPGDPQASPEPPYPIPEEGAPGLPSPFGPPGLILPHQEDGKAWHTPEAETPGQRAP</sequence>
<feature type="disulfide bond" evidence="1">
    <location>
        <begin position="47"/>
        <end position="62"/>
    </location>
</feature>
<reference evidence="6" key="1">
    <citation type="submission" date="2025-08" db="UniProtKB">
        <authorList>
            <consortium name="Ensembl"/>
        </authorList>
    </citation>
    <scope>IDENTIFICATION</scope>
    <source>
        <strain evidence="6">Glennie</strain>
    </source>
</reference>
<dbReference type="Bgee" id="ENSOANG00000039739">
    <property type="expression patterns" value="Expressed in adult mammalian kidney and 7 other cell types or tissues"/>
</dbReference>